<proteinExistence type="predicted"/>
<protein>
    <submittedName>
        <fullName evidence="1">Uncharacterized protein</fullName>
    </submittedName>
</protein>
<gene>
    <name evidence="1" type="ORF">A2945_05095</name>
</gene>
<sequence length="122" mass="13393">MPNKEQGPLSPERVEFVELNGVECCALAHGFAKNQGVIALLLEFMDSKTLEFAVDQLADSDRVGFARNKHNEDIETAYEQVAAAELKRLVGKAEEDWKCGHTVGEHQEALESAAAKLKKPAN</sequence>
<dbReference type="EMBL" id="MHLA01000017">
    <property type="protein sequence ID" value="OGY99313.1"/>
    <property type="molecule type" value="Genomic_DNA"/>
</dbReference>
<comment type="caution">
    <text evidence="1">The sequence shown here is derived from an EMBL/GenBank/DDBJ whole genome shotgun (WGS) entry which is preliminary data.</text>
</comment>
<reference evidence="1 2" key="1">
    <citation type="journal article" date="2016" name="Nat. Commun.">
        <title>Thousands of microbial genomes shed light on interconnected biogeochemical processes in an aquifer system.</title>
        <authorList>
            <person name="Anantharaman K."/>
            <person name="Brown C.T."/>
            <person name="Hug L.A."/>
            <person name="Sharon I."/>
            <person name="Castelle C.J."/>
            <person name="Probst A.J."/>
            <person name="Thomas B.C."/>
            <person name="Singh A."/>
            <person name="Wilkins M.J."/>
            <person name="Karaoz U."/>
            <person name="Brodie E.L."/>
            <person name="Williams K.H."/>
            <person name="Hubbard S.S."/>
            <person name="Banfield J.F."/>
        </authorList>
    </citation>
    <scope>NUCLEOTIDE SEQUENCE [LARGE SCALE GENOMIC DNA]</scope>
</reference>
<evidence type="ECO:0000313" key="2">
    <source>
        <dbReference type="Proteomes" id="UP000178880"/>
    </source>
</evidence>
<accession>A0A1G2CD48</accession>
<evidence type="ECO:0000313" key="1">
    <source>
        <dbReference type="EMBL" id="OGY99313.1"/>
    </source>
</evidence>
<organism evidence="1 2">
    <name type="scientific">Candidatus Liptonbacteria bacterium RIFCSPLOWO2_01_FULL_52_25</name>
    <dbReference type="NCBI Taxonomy" id="1798650"/>
    <lineage>
        <taxon>Bacteria</taxon>
        <taxon>Candidatus Liptoniibacteriota</taxon>
    </lineage>
</organism>
<dbReference type="STRING" id="1798650.A2945_05095"/>
<dbReference type="AlphaFoldDB" id="A0A1G2CD48"/>
<dbReference type="Proteomes" id="UP000178880">
    <property type="component" value="Unassembled WGS sequence"/>
</dbReference>
<name>A0A1G2CD48_9BACT</name>